<dbReference type="Gene3D" id="2.60.120.650">
    <property type="entry name" value="Cupin"/>
    <property type="match status" value="1"/>
</dbReference>
<dbReference type="GO" id="GO:0045905">
    <property type="term" value="P:positive regulation of translational termination"/>
    <property type="evidence" value="ECO:0000318"/>
    <property type="project" value="GO_Central"/>
</dbReference>
<dbReference type="PANTHER" id="PTHR12480">
    <property type="entry name" value="ARGININE DEMETHYLASE AND LYSYL-HYDROXYLASE JMJD"/>
    <property type="match status" value="1"/>
</dbReference>
<proteinExistence type="inferred from homology"/>
<evidence type="ECO:0000313" key="4">
    <source>
        <dbReference type="Proteomes" id="UP000000768"/>
    </source>
</evidence>
<evidence type="ECO:0000256" key="1">
    <source>
        <dbReference type="ARBA" id="ARBA00006801"/>
    </source>
</evidence>
<dbReference type="GO" id="GO:0010476">
    <property type="term" value="P:gibberellin mediated signaling pathway"/>
    <property type="evidence" value="ECO:0000318"/>
    <property type="project" value="GO_Central"/>
</dbReference>
<dbReference type="STRING" id="4558.A0A1W0VY05"/>
<dbReference type="GO" id="GO:0016706">
    <property type="term" value="F:2-oxoglutarate-dependent dioxygenase activity"/>
    <property type="evidence" value="ECO:0000318"/>
    <property type="project" value="GO_Central"/>
</dbReference>
<dbReference type="InParanoid" id="A0A1W0VY05"/>
<dbReference type="Proteomes" id="UP000000768">
    <property type="component" value="Chromosome 3"/>
</dbReference>
<dbReference type="SUPFAM" id="SSF51197">
    <property type="entry name" value="Clavaminate synthase-like"/>
    <property type="match status" value="1"/>
</dbReference>
<dbReference type="SMART" id="SM00558">
    <property type="entry name" value="JmjC"/>
    <property type="match status" value="1"/>
</dbReference>
<reference evidence="4" key="2">
    <citation type="journal article" date="2018" name="Plant J.">
        <title>The Sorghum bicolor reference genome: improved assembly, gene annotations, a transcriptome atlas, and signatures of genome organization.</title>
        <authorList>
            <person name="McCormick R.F."/>
            <person name="Truong S.K."/>
            <person name="Sreedasyam A."/>
            <person name="Jenkins J."/>
            <person name="Shu S."/>
            <person name="Sims D."/>
            <person name="Kennedy M."/>
            <person name="Amirebrahimi M."/>
            <person name="Weers B.D."/>
            <person name="McKinley B."/>
            <person name="Mattison A."/>
            <person name="Morishige D.T."/>
            <person name="Grimwood J."/>
            <person name="Schmutz J."/>
            <person name="Mullet J.E."/>
        </authorList>
    </citation>
    <scope>NUCLEOTIDE SEQUENCE [LARGE SCALE GENOMIC DNA]</scope>
    <source>
        <strain evidence="4">cv. BTx623</strain>
    </source>
</reference>
<dbReference type="Gramene" id="OQU86986">
    <property type="protein sequence ID" value="OQU86986"/>
    <property type="gene ID" value="SORBI_3003G184400"/>
</dbReference>
<dbReference type="OrthoDB" id="424465at2759"/>
<evidence type="ECO:0000313" key="3">
    <source>
        <dbReference type="EMBL" id="OQU86986.1"/>
    </source>
</evidence>
<dbReference type="GO" id="GO:0005634">
    <property type="term" value="C:nucleus"/>
    <property type="evidence" value="ECO:0000318"/>
    <property type="project" value="GO_Central"/>
</dbReference>
<evidence type="ECO:0000259" key="2">
    <source>
        <dbReference type="PROSITE" id="PS51184"/>
    </source>
</evidence>
<keyword evidence="4" id="KW-1185">Reference proteome</keyword>
<dbReference type="GO" id="GO:0043565">
    <property type="term" value="F:sequence-specific DNA binding"/>
    <property type="evidence" value="ECO:0000318"/>
    <property type="project" value="GO_Central"/>
</dbReference>
<name>A0A1W0VY05_SORBI</name>
<gene>
    <name evidence="3" type="ORF">SORBI_3003G184400</name>
</gene>
<organism evidence="3 4">
    <name type="scientific">Sorghum bicolor</name>
    <name type="common">Sorghum</name>
    <name type="synonym">Sorghum vulgare</name>
    <dbReference type="NCBI Taxonomy" id="4558"/>
    <lineage>
        <taxon>Eukaryota</taxon>
        <taxon>Viridiplantae</taxon>
        <taxon>Streptophyta</taxon>
        <taxon>Embryophyta</taxon>
        <taxon>Tracheophyta</taxon>
        <taxon>Spermatophyta</taxon>
        <taxon>Magnoliopsida</taxon>
        <taxon>Liliopsida</taxon>
        <taxon>Poales</taxon>
        <taxon>Poaceae</taxon>
        <taxon>PACMAD clade</taxon>
        <taxon>Panicoideae</taxon>
        <taxon>Andropogonodae</taxon>
        <taxon>Andropogoneae</taxon>
        <taxon>Sorghinae</taxon>
        <taxon>Sorghum</taxon>
    </lineage>
</organism>
<dbReference type="InterPro" id="IPR050910">
    <property type="entry name" value="JMJD6_ArgDemeth/LysHydrox"/>
</dbReference>
<accession>A0A1W0VY05</accession>
<feature type="domain" description="JmjC" evidence="2">
    <location>
        <begin position="140"/>
        <end position="296"/>
    </location>
</feature>
<dbReference type="InterPro" id="IPR041667">
    <property type="entry name" value="Cupin_8"/>
</dbReference>
<dbReference type="FunCoup" id="A0A1W0VY05">
    <property type="interactions" value="1332"/>
</dbReference>
<dbReference type="PROSITE" id="PS51184">
    <property type="entry name" value="JMJC"/>
    <property type="match status" value="1"/>
</dbReference>
<dbReference type="AlphaFoldDB" id="A0A1W0VY05"/>
<dbReference type="PANTHER" id="PTHR12480:SF6">
    <property type="entry name" value="2-OXOGLUTARATE AND IRON-DEPENDENT OXYGENASE JMJD4"/>
    <property type="match status" value="1"/>
</dbReference>
<dbReference type="GO" id="GO:0005737">
    <property type="term" value="C:cytoplasm"/>
    <property type="evidence" value="ECO:0000318"/>
    <property type="project" value="GO_Central"/>
</dbReference>
<protein>
    <recommendedName>
        <fullName evidence="2">JmjC domain-containing protein</fullName>
    </recommendedName>
</protein>
<dbReference type="OMA" id="HPCMFSR"/>
<dbReference type="Pfam" id="PF13621">
    <property type="entry name" value="Cupin_8"/>
    <property type="match status" value="1"/>
</dbReference>
<sequence>MACRVKVVGQVERVDGASLSYAEFVRRFMASNRPVVLTGLTSSWRACKDWTLSGPGDRRRPNLGFFTENFPSPLVQVADCSSRDFTDQKRLEMSMQEFIDHWVRGAHRGSSDGSLLYLKDWHFVKEYPDYIAYTTPTFFVDDWLNMYLDSHPIHRDSDIANHKNEINCSDYRFVYMGGKGTWTPLHADVFRSYSWSANVCGRKQWLFLPPSQSHCIFDRNMRSSVYNLHDDVSEKQFPEFSKTEWLECIQEQNEIIFVPSGWYHQVHNLEDTISINHNWFNAYNLHWVWNLLYEDYKVAKEYIEDIRDICDDFEGLCQRNLAANTGMNFYDFFVFIVRFALANVIELYHLQQPEVATLSTETVHHLVYNLTSIRNVASKMATTEAFTTENHLCSISEDNRSAFSNIKQILEEESFRRLSMTLSKAYDHIDRGQRSVKSSTSYLKGCSSVICLKSDCNVVDHITSLVDEVCGPEDLVRLIDSALSDG</sequence>
<dbReference type="InterPro" id="IPR003347">
    <property type="entry name" value="JmjC_dom"/>
</dbReference>
<dbReference type="EMBL" id="CM000762">
    <property type="protein sequence ID" value="OQU86986.1"/>
    <property type="molecule type" value="Genomic_DNA"/>
</dbReference>
<comment type="similarity">
    <text evidence="1">Belongs to the JARID1 histone demethylase family.</text>
</comment>
<reference evidence="3 4" key="1">
    <citation type="journal article" date="2009" name="Nature">
        <title>The Sorghum bicolor genome and the diversification of grasses.</title>
        <authorList>
            <person name="Paterson A.H."/>
            <person name="Bowers J.E."/>
            <person name="Bruggmann R."/>
            <person name="Dubchak I."/>
            <person name="Grimwood J."/>
            <person name="Gundlach H."/>
            <person name="Haberer G."/>
            <person name="Hellsten U."/>
            <person name="Mitros T."/>
            <person name="Poliakov A."/>
            <person name="Schmutz J."/>
            <person name="Spannagl M."/>
            <person name="Tang H."/>
            <person name="Wang X."/>
            <person name="Wicker T."/>
            <person name="Bharti A.K."/>
            <person name="Chapman J."/>
            <person name="Feltus F.A."/>
            <person name="Gowik U."/>
            <person name="Grigoriev I.V."/>
            <person name="Lyons E."/>
            <person name="Maher C.A."/>
            <person name="Martis M."/>
            <person name="Narechania A."/>
            <person name="Otillar R.P."/>
            <person name="Penning B.W."/>
            <person name="Salamov A.A."/>
            <person name="Wang Y."/>
            <person name="Zhang L."/>
            <person name="Carpita N.C."/>
            <person name="Freeling M."/>
            <person name="Gingle A.R."/>
            <person name="Hash C.T."/>
            <person name="Keller B."/>
            <person name="Klein P."/>
            <person name="Kresovich S."/>
            <person name="McCann M.C."/>
            <person name="Ming R."/>
            <person name="Peterson D.G."/>
            <person name="Mehboob-ur-Rahman"/>
            <person name="Ware D."/>
            <person name="Westhoff P."/>
            <person name="Mayer K.F."/>
            <person name="Messing J."/>
            <person name="Rokhsar D.S."/>
        </authorList>
    </citation>
    <scope>NUCLEOTIDE SEQUENCE [LARGE SCALE GENOMIC DNA]</scope>
    <source>
        <strain evidence="4">cv. BTx623</strain>
    </source>
</reference>